<keyword evidence="5" id="KW-1185">Reference proteome</keyword>
<dbReference type="Gene3D" id="3.60.110.10">
    <property type="entry name" value="Carbon-nitrogen hydrolase"/>
    <property type="match status" value="1"/>
</dbReference>
<dbReference type="Proteomes" id="UP001189429">
    <property type="component" value="Unassembled WGS sequence"/>
</dbReference>
<evidence type="ECO:0000313" key="4">
    <source>
        <dbReference type="EMBL" id="CAK0815114.1"/>
    </source>
</evidence>
<dbReference type="InterPro" id="IPR003010">
    <property type="entry name" value="C-N_Hydrolase"/>
</dbReference>
<gene>
    <name evidence="4" type="ORF">PCOR1329_LOCUS18533</name>
</gene>
<proteinExistence type="inferred from homology"/>
<dbReference type="SUPFAM" id="SSF56317">
    <property type="entry name" value="Carbon-nitrogen hydrolase"/>
    <property type="match status" value="1"/>
</dbReference>
<feature type="non-terminal residue" evidence="4">
    <location>
        <position position="489"/>
    </location>
</feature>
<dbReference type="PANTHER" id="PTHR10609:SF14">
    <property type="entry name" value="BIOTINIDASE"/>
    <property type="match status" value="1"/>
</dbReference>
<reference evidence="4" key="1">
    <citation type="submission" date="2023-10" db="EMBL/GenBank/DDBJ databases">
        <authorList>
            <person name="Chen Y."/>
            <person name="Shah S."/>
            <person name="Dougan E. K."/>
            <person name="Thang M."/>
            <person name="Chan C."/>
        </authorList>
    </citation>
    <scope>NUCLEOTIDE SEQUENCE [LARGE SCALE GENOMIC DNA]</scope>
</reference>
<dbReference type="Pfam" id="PF00795">
    <property type="entry name" value="CN_hydrolase"/>
    <property type="match status" value="1"/>
</dbReference>
<comment type="similarity">
    <text evidence="1">Belongs to the carbon-nitrogen hydrolase superfamily. BTD/VNN family.</text>
</comment>
<dbReference type="InterPro" id="IPR040154">
    <property type="entry name" value="Biotinidase/VNN"/>
</dbReference>
<organism evidence="4 5">
    <name type="scientific">Prorocentrum cordatum</name>
    <dbReference type="NCBI Taxonomy" id="2364126"/>
    <lineage>
        <taxon>Eukaryota</taxon>
        <taxon>Sar</taxon>
        <taxon>Alveolata</taxon>
        <taxon>Dinophyceae</taxon>
        <taxon>Prorocentrales</taxon>
        <taxon>Prorocentraceae</taxon>
        <taxon>Prorocentrum</taxon>
    </lineage>
</organism>
<evidence type="ECO:0000313" key="5">
    <source>
        <dbReference type="Proteomes" id="UP001189429"/>
    </source>
</evidence>
<dbReference type="InterPro" id="IPR036526">
    <property type="entry name" value="C-N_Hydrolase_sf"/>
</dbReference>
<dbReference type="EMBL" id="CAUYUJ010005835">
    <property type="protein sequence ID" value="CAK0815114.1"/>
    <property type="molecule type" value="Genomic_DNA"/>
</dbReference>
<evidence type="ECO:0000259" key="3">
    <source>
        <dbReference type="Pfam" id="PF00795"/>
    </source>
</evidence>
<accession>A0ABN9REY0</accession>
<sequence>MAFTTATGEITYKAAVAQVAEHYGPSVVEDYAQRASANGVQILVFPENGPYDTEWPSPDPDKDLCDPDDQGTVSSLACIGKKFNIYLVFQGNDVQPCNYVAPGLCWQTQSPEGVVRPLYYFDATEVIAPNGALVTKYYKHTLFQDTTNGLTQTVPELSEYFNATGVFEAFGVKFGIVICFDLTNRALLTSYANQGITDIVFSNTWYDGDAQQTMANFMAGRRVPESVDASTENLQSAVWPEVADVEDCLGLVVEPFLTMFVVGMGETSPADIFGPAASYTNPKVAELVDSTGFAGKCLRLKSPGVGIWNSTIQTADGAASCSVSAQVTRAAPNGSKVTYLLRAFSGKACKYEGHGCKLECMEVEGLEECNRPCCDLFQEALEELHANGSATPGAGPACGAAMAKVRLQCEFCFLCKAFVGPLAAAAAAPPAGAAAAHSADGGPPRPGRWPTGPAAGAAAALGAAAVLGGTALALGRRGAAPAAASASAP</sequence>
<feature type="domain" description="CN hydrolase" evidence="3">
    <location>
        <begin position="27"/>
        <end position="212"/>
    </location>
</feature>
<name>A0ABN9REY0_9DINO</name>
<feature type="region of interest" description="Disordered" evidence="2">
    <location>
        <begin position="433"/>
        <end position="454"/>
    </location>
</feature>
<evidence type="ECO:0000256" key="2">
    <source>
        <dbReference type="SAM" id="MobiDB-lite"/>
    </source>
</evidence>
<protein>
    <recommendedName>
        <fullName evidence="3">CN hydrolase domain-containing protein</fullName>
    </recommendedName>
</protein>
<evidence type="ECO:0000256" key="1">
    <source>
        <dbReference type="ARBA" id="ARBA00008225"/>
    </source>
</evidence>
<comment type="caution">
    <text evidence="4">The sequence shown here is derived from an EMBL/GenBank/DDBJ whole genome shotgun (WGS) entry which is preliminary data.</text>
</comment>
<dbReference type="PANTHER" id="PTHR10609">
    <property type="entry name" value="BIOTINIDASE-RELATED"/>
    <property type="match status" value="1"/>
</dbReference>